<keyword evidence="2" id="KW-1185">Reference proteome</keyword>
<sequence>MFFFVHILYFWLIKIRVIITQNGLLRCECSHYIKQPAHGLNVQAAFL</sequence>
<proteinExistence type="predicted"/>
<protein>
    <submittedName>
        <fullName evidence="1">Heme O oxygenase</fullName>
    </submittedName>
</protein>
<dbReference type="EMBL" id="AFHS01000031">
    <property type="protein sequence ID" value="EGK09839.1"/>
    <property type="molecule type" value="Genomic_DNA"/>
</dbReference>
<reference evidence="1 2" key="1">
    <citation type="submission" date="2011-04" db="EMBL/GenBank/DDBJ databases">
        <authorList>
            <person name="Muzny D."/>
            <person name="Qin X."/>
            <person name="Deng J."/>
            <person name="Jiang H."/>
            <person name="Liu Y."/>
            <person name="Qu J."/>
            <person name="Song X.-Z."/>
            <person name="Zhang L."/>
            <person name="Thornton R."/>
            <person name="Coyle M."/>
            <person name="Francisco L."/>
            <person name="Jackson L."/>
            <person name="Javaid M."/>
            <person name="Korchina V."/>
            <person name="Kovar C."/>
            <person name="Mata R."/>
            <person name="Mathew T."/>
            <person name="Ngo R."/>
            <person name="Nguyen L."/>
            <person name="Nguyen N."/>
            <person name="Okwuonu G."/>
            <person name="Ongeri F."/>
            <person name="Pham C."/>
            <person name="Simmons D."/>
            <person name="Wilczek-Boney K."/>
            <person name="Hale W."/>
            <person name="Jakkamsetti A."/>
            <person name="Pham P."/>
            <person name="Ruth R."/>
            <person name="San Lucas F."/>
            <person name="Warren J."/>
            <person name="Zhang J."/>
            <person name="Zhao Z."/>
            <person name="Zhou C."/>
            <person name="Zhu D."/>
            <person name="Lee S."/>
            <person name="Bess C."/>
            <person name="Blankenburg K."/>
            <person name="Forbes L."/>
            <person name="Fu Q."/>
            <person name="Gubbala S."/>
            <person name="Hirani K."/>
            <person name="Jayaseelan J.C."/>
            <person name="Lara F."/>
            <person name="Munidasa M."/>
            <person name="Palculict T."/>
            <person name="Patil S."/>
            <person name="Pu L.-L."/>
            <person name="Saada N."/>
            <person name="Tang L."/>
            <person name="Weissenberger G."/>
            <person name="Zhu Y."/>
            <person name="Hemphill L."/>
            <person name="Shang Y."/>
            <person name="Youmans B."/>
            <person name="Ayvaz T."/>
            <person name="Ross M."/>
            <person name="Santibanez J."/>
            <person name="Aqrawi P."/>
            <person name="Gross S."/>
            <person name="Joshi V."/>
            <person name="Fowler G."/>
            <person name="Nazareth L."/>
            <person name="Reid J."/>
            <person name="Worley K."/>
            <person name="Petrosino J."/>
            <person name="Highlander S."/>
            <person name="Gibbs R."/>
        </authorList>
    </citation>
    <scope>NUCLEOTIDE SEQUENCE [LARGE SCALE GENOMIC DNA]</scope>
    <source>
        <strain evidence="1 2">ATCC 23330</strain>
    </source>
</reference>
<name>F5S6K7_KINKI</name>
<accession>F5S6K7</accession>
<dbReference type="HOGENOM" id="CLU_3169102_0_0_4"/>
<gene>
    <name evidence="1" type="primary">ctaA</name>
    <name evidence="1" type="ORF">HMPREF0476_0840</name>
</gene>
<evidence type="ECO:0000313" key="2">
    <source>
        <dbReference type="Proteomes" id="UP000004207"/>
    </source>
</evidence>
<organism evidence="1 2">
    <name type="scientific">Kingella kingae ATCC 23330</name>
    <dbReference type="NCBI Taxonomy" id="887327"/>
    <lineage>
        <taxon>Bacteria</taxon>
        <taxon>Pseudomonadati</taxon>
        <taxon>Pseudomonadota</taxon>
        <taxon>Betaproteobacteria</taxon>
        <taxon>Neisseriales</taxon>
        <taxon>Neisseriaceae</taxon>
        <taxon>Kingella</taxon>
    </lineage>
</organism>
<dbReference type="Proteomes" id="UP000004207">
    <property type="component" value="Unassembled WGS sequence"/>
</dbReference>
<dbReference type="AlphaFoldDB" id="F5S6K7"/>
<comment type="caution">
    <text evidence="1">The sequence shown here is derived from an EMBL/GenBank/DDBJ whole genome shotgun (WGS) entry which is preliminary data.</text>
</comment>
<evidence type="ECO:0000313" key="1">
    <source>
        <dbReference type="EMBL" id="EGK09839.1"/>
    </source>
</evidence>